<keyword evidence="3 5" id="KW-0378">Hydrolase</keyword>
<comment type="similarity">
    <text evidence="5">Belongs to the glycosyl hydrolase 5 (cellulase A) family.</text>
</comment>
<organism evidence="9 10">
    <name type="scientific">Streptomyces hazeniae</name>
    <dbReference type="NCBI Taxonomy" id="3075538"/>
    <lineage>
        <taxon>Bacteria</taxon>
        <taxon>Bacillati</taxon>
        <taxon>Actinomycetota</taxon>
        <taxon>Actinomycetes</taxon>
        <taxon>Kitasatosporales</taxon>
        <taxon>Streptomycetaceae</taxon>
        <taxon>Streptomyces</taxon>
    </lineage>
</organism>
<dbReference type="Pfam" id="PF00150">
    <property type="entry name" value="Cellulase"/>
    <property type="match status" value="1"/>
</dbReference>
<dbReference type="EMBL" id="JAVREQ010000001">
    <property type="protein sequence ID" value="MDT0377371.1"/>
    <property type="molecule type" value="Genomic_DNA"/>
</dbReference>
<feature type="domain" description="Glycoside hydrolase family 5" evidence="8">
    <location>
        <begin position="83"/>
        <end position="333"/>
    </location>
</feature>
<protein>
    <recommendedName>
        <fullName evidence="2">cellulase</fullName>
        <ecNumber evidence="2">3.2.1.4</ecNumber>
    </recommendedName>
</protein>
<evidence type="ECO:0000313" key="10">
    <source>
        <dbReference type="Proteomes" id="UP001183414"/>
    </source>
</evidence>
<feature type="region of interest" description="Disordered" evidence="6">
    <location>
        <begin position="35"/>
        <end position="69"/>
    </location>
</feature>
<keyword evidence="4 5" id="KW-0326">Glycosidase</keyword>
<dbReference type="GO" id="GO:0016787">
    <property type="term" value="F:hydrolase activity"/>
    <property type="evidence" value="ECO:0007669"/>
    <property type="project" value="UniProtKB-KW"/>
</dbReference>
<name>A0ABU2NK48_9ACTN</name>
<evidence type="ECO:0000256" key="6">
    <source>
        <dbReference type="SAM" id="MobiDB-lite"/>
    </source>
</evidence>
<evidence type="ECO:0000313" key="9">
    <source>
        <dbReference type="EMBL" id="MDT0377371.1"/>
    </source>
</evidence>
<evidence type="ECO:0000256" key="3">
    <source>
        <dbReference type="ARBA" id="ARBA00022801"/>
    </source>
</evidence>
<feature type="signal peptide" evidence="7">
    <location>
        <begin position="1"/>
        <end position="27"/>
    </location>
</feature>
<feature type="compositionally biased region" description="Pro residues" evidence="6">
    <location>
        <begin position="38"/>
        <end position="61"/>
    </location>
</feature>
<dbReference type="PANTHER" id="PTHR34142">
    <property type="entry name" value="ENDO-BETA-1,4-GLUCANASE A"/>
    <property type="match status" value="1"/>
</dbReference>
<keyword evidence="10" id="KW-1185">Reference proteome</keyword>
<dbReference type="PROSITE" id="PS00659">
    <property type="entry name" value="GLYCOSYL_HYDROL_F5"/>
    <property type="match status" value="1"/>
</dbReference>
<dbReference type="InterPro" id="IPR017853">
    <property type="entry name" value="GH"/>
</dbReference>
<evidence type="ECO:0000256" key="5">
    <source>
        <dbReference type="RuleBase" id="RU361153"/>
    </source>
</evidence>
<gene>
    <name evidence="9" type="ORF">RM572_01105</name>
</gene>
<reference evidence="10" key="1">
    <citation type="submission" date="2023-07" db="EMBL/GenBank/DDBJ databases">
        <title>30 novel species of actinomycetes from the DSMZ collection.</title>
        <authorList>
            <person name="Nouioui I."/>
        </authorList>
    </citation>
    <scope>NUCLEOTIDE SEQUENCE [LARGE SCALE GENOMIC DNA]</scope>
    <source>
        <strain evidence="10">DSM 42041</strain>
    </source>
</reference>
<dbReference type="SUPFAM" id="SSF51445">
    <property type="entry name" value="(Trans)glycosidases"/>
    <property type="match status" value="1"/>
</dbReference>
<dbReference type="EC" id="3.2.1.4" evidence="2"/>
<proteinExistence type="inferred from homology"/>
<comment type="caution">
    <text evidence="9">The sequence shown here is derived from an EMBL/GenBank/DDBJ whole genome shotgun (WGS) entry which is preliminary data.</text>
</comment>
<accession>A0ABU2NK48</accession>
<feature type="chain" id="PRO_5047140119" description="cellulase" evidence="7">
    <location>
        <begin position="28"/>
        <end position="370"/>
    </location>
</feature>
<keyword evidence="7" id="KW-0732">Signal</keyword>
<dbReference type="PANTHER" id="PTHR34142:SF1">
    <property type="entry name" value="GLYCOSIDE HYDROLASE FAMILY 5 DOMAIN-CONTAINING PROTEIN"/>
    <property type="match status" value="1"/>
</dbReference>
<evidence type="ECO:0000256" key="1">
    <source>
        <dbReference type="ARBA" id="ARBA00000966"/>
    </source>
</evidence>
<comment type="catalytic activity">
    <reaction evidence="1">
        <text>Endohydrolysis of (1-&gt;4)-beta-D-glucosidic linkages in cellulose, lichenin and cereal beta-D-glucans.</text>
        <dbReference type="EC" id="3.2.1.4"/>
    </reaction>
</comment>
<dbReference type="Proteomes" id="UP001183414">
    <property type="component" value="Unassembled WGS sequence"/>
</dbReference>
<dbReference type="InterPro" id="IPR001547">
    <property type="entry name" value="Glyco_hydro_5"/>
</dbReference>
<evidence type="ECO:0000256" key="7">
    <source>
        <dbReference type="SAM" id="SignalP"/>
    </source>
</evidence>
<evidence type="ECO:0000256" key="4">
    <source>
        <dbReference type="ARBA" id="ARBA00023295"/>
    </source>
</evidence>
<dbReference type="InterPro" id="IPR018087">
    <property type="entry name" value="Glyco_hydro_5_CS"/>
</dbReference>
<dbReference type="Gene3D" id="3.20.20.80">
    <property type="entry name" value="Glycosidases"/>
    <property type="match status" value="1"/>
</dbReference>
<evidence type="ECO:0000256" key="2">
    <source>
        <dbReference type="ARBA" id="ARBA00012601"/>
    </source>
</evidence>
<evidence type="ECO:0000259" key="8">
    <source>
        <dbReference type="Pfam" id="PF00150"/>
    </source>
</evidence>
<dbReference type="RefSeq" id="WP_311671367.1">
    <property type="nucleotide sequence ID" value="NZ_JAVREQ010000001.1"/>
</dbReference>
<sequence length="370" mass="40212">MRHHHLGRARTGAAALALALTALTAPAATDAFRADAAPAPPAPSTAPAPAPPTAVPPPAPDAAPAGSPVAEHGRLSVCARTLCDSRGRAVQLTGMSTHGTQWYAQCVTEGSLDVLAQEWDADVLRVSTYVQEGGYETDPEGFTRLAQRIVDQAIERGMYAVIDWHMLSPGDPHANTGSAKRFFTDMASRYADHPNVFYEIANEPNGVSWQRIRSYAEELVPVVRAQDPDGVVLVGTRAWSSFGVSEGADEQEVVADPVDAENIMYTFHFYAASHREEYLRTLEEAADRLPVFVTEFGTQDYAGEGPNDFTMAQRYLDLMAEKNISWTNWNFSDDHRSGAVFREGTCAAGDWGGADALKESGAWIRDRIRS</sequence>